<evidence type="ECO:0000313" key="4">
    <source>
        <dbReference type="EMBL" id="WVX79863.1"/>
    </source>
</evidence>
<dbReference type="InterPro" id="IPR002937">
    <property type="entry name" value="Amino_oxidase"/>
</dbReference>
<evidence type="ECO:0000256" key="2">
    <source>
        <dbReference type="SAM" id="Phobius"/>
    </source>
</evidence>
<dbReference type="PANTHER" id="PTHR43734">
    <property type="entry name" value="PHYTOENE DESATURASE"/>
    <property type="match status" value="1"/>
</dbReference>
<sequence length="384" mass="42649">MIKGWIGIDGHVFDVVIIGGGLTGLTAAVFLAQGGKRVAVLEKGKGFGGRAVTKEMAGSYFNLGPHAFYKKGVAARVLRELGIKLEGGSPSTKGAIYVEEQKFQLPGTMMDLFRTKLLTWKEKREFVSLLMNIQRMNPQNFYNQTIQQWVETRLKSKRNQELFYAFCRLASYINAPTIANAGVILRQLKTSLNGAVYVDGGWQTIIDQLKEKAEKLGVVLLNNCKVEQVDMHEEVKVISLTKVGGQKKIGAGWVLFTAAPKEILRLVKDIQHTHLGNMLSNSIPVKAACLDVALSRLTEPQQHFALDFENSLYYSNHSQAAKLAVNPKHQVVHVMKYLTPGGNPQPDQVKTQLAAFLEKNQPGWEVNLVAQRYIPHLIVTGRRG</sequence>
<name>A0ABZ2CDE8_9BACI</name>
<dbReference type="PANTHER" id="PTHR43734:SF1">
    <property type="entry name" value="PHYTOENE DESATURASE"/>
    <property type="match status" value="1"/>
</dbReference>
<keyword evidence="5" id="KW-1185">Reference proteome</keyword>
<feature type="domain" description="Amine oxidase" evidence="3">
    <location>
        <begin position="22"/>
        <end position="247"/>
    </location>
</feature>
<keyword evidence="2" id="KW-0812">Transmembrane</keyword>
<reference evidence="4 5" key="1">
    <citation type="submission" date="2023-10" db="EMBL/GenBank/DDBJ databases">
        <title>Niallia locisalis sp.nov. isolated from a salt pond sample.</title>
        <authorList>
            <person name="Li X.-J."/>
            <person name="Dong L."/>
        </authorList>
    </citation>
    <scope>NUCLEOTIDE SEQUENCE [LARGE SCALE GENOMIC DNA]</scope>
    <source>
        <strain evidence="4 5">DSM 29761</strain>
    </source>
</reference>
<dbReference type="Pfam" id="PF01593">
    <property type="entry name" value="Amino_oxidase"/>
    <property type="match status" value="1"/>
</dbReference>
<protein>
    <submittedName>
        <fullName evidence="4">FAD-dependent oxidoreductase</fullName>
    </submittedName>
</protein>
<dbReference type="InterPro" id="IPR036188">
    <property type="entry name" value="FAD/NAD-bd_sf"/>
</dbReference>
<comment type="similarity">
    <text evidence="1">Belongs to the carotenoid/retinoid oxidoreductase family. CrtN subfamily.</text>
</comment>
<feature type="transmembrane region" description="Helical" evidence="2">
    <location>
        <begin position="12"/>
        <end position="32"/>
    </location>
</feature>
<keyword evidence="2" id="KW-1133">Transmembrane helix</keyword>
<gene>
    <name evidence="4" type="ORF">R4Z09_21620</name>
</gene>
<evidence type="ECO:0000259" key="3">
    <source>
        <dbReference type="Pfam" id="PF01593"/>
    </source>
</evidence>
<dbReference type="Proteomes" id="UP001357223">
    <property type="component" value="Chromosome"/>
</dbReference>
<evidence type="ECO:0000256" key="1">
    <source>
        <dbReference type="ARBA" id="ARBA00038322"/>
    </source>
</evidence>
<proteinExistence type="inferred from homology"/>
<keyword evidence="2" id="KW-0472">Membrane</keyword>
<dbReference type="EMBL" id="CP137640">
    <property type="protein sequence ID" value="WVX79863.1"/>
    <property type="molecule type" value="Genomic_DNA"/>
</dbReference>
<organism evidence="4 5">
    <name type="scientific">Niallia oryzisoli</name>
    <dbReference type="NCBI Taxonomy" id="1737571"/>
    <lineage>
        <taxon>Bacteria</taxon>
        <taxon>Bacillati</taxon>
        <taxon>Bacillota</taxon>
        <taxon>Bacilli</taxon>
        <taxon>Bacillales</taxon>
        <taxon>Bacillaceae</taxon>
        <taxon>Niallia</taxon>
    </lineage>
</organism>
<evidence type="ECO:0000313" key="5">
    <source>
        <dbReference type="Proteomes" id="UP001357223"/>
    </source>
</evidence>
<dbReference type="Gene3D" id="3.50.50.60">
    <property type="entry name" value="FAD/NAD(P)-binding domain"/>
    <property type="match status" value="1"/>
</dbReference>
<dbReference type="SUPFAM" id="SSF51905">
    <property type="entry name" value="FAD/NAD(P)-binding domain"/>
    <property type="match status" value="1"/>
</dbReference>
<dbReference type="RefSeq" id="WP_338448794.1">
    <property type="nucleotide sequence ID" value="NZ_CP137640.1"/>
</dbReference>
<dbReference type="Gene3D" id="3.90.660.50">
    <property type="match status" value="1"/>
</dbReference>
<accession>A0ABZ2CDE8</accession>